<sequence length="298" mass="34211">MLEVSDVIIDYDPGSLKRKPVKREDAFAKVSGFWPRNIIKKIPHNDGVLNHEAVDKILFNAHCEMQRLWEEFLHGERISVVLRTFIDTLREQKIAPPYRIVDVGCGLGYNIRWLAANNVLDSDVQLVGVDYNDSLIHHAKAIRDIENLSCEFIVGNAFALEEPATVFMSTGVIHHFAAQHLQDFFYKQQQRQPLAFFHFDIQPSWLAPIGSWLFHMARMRSALARYDGYLSARRAHHIEVLAQTARQGAPNYNLIHYGCKIPLLPVIRNMHAIIGIDPCVSEAFLQKLPNPRNLWKKL</sequence>
<name>A0A5S9F464_UABAM</name>
<feature type="domain" description="Methyltransferase" evidence="1">
    <location>
        <begin position="100"/>
        <end position="185"/>
    </location>
</feature>
<dbReference type="InterPro" id="IPR041698">
    <property type="entry name" value="Methyltransf_25"/>
</dbReference>
<dbReference type="AlphaFoldDB" id="A0A5S9F464"/>
<gene>
    <name evidence="2" type="ORF">UABAM_03846</name>
</gene>
<dbReference type="RefSeq" id="WP_173013419.1">
    <property type="nucleotide sequence ID" value="NZ_AP019860.1"/>
</dbReference>
<evidence type="ECO:0000313" key="2">
    <source>
        <dbReference type="EMBL" id="BBM85477.1"/>
    </source>
</evidence>
<dbReference type="Pfam" id="PF13649">
    <property type="entry name" value="Methyltransf_25"/>
    <property type="match status" value="1"/>
</dbReference>
<dbReference type="InterPro" id="IPR029063">
    <property type="entry name" value="SAM-dependent_MTases_sf"/>
</dbReference>
<reference evidence="2 3" key="1">
    <citation type="submission" date="2019-08" db="EMBL/GenBank/DDBJ databases">
        <title>Complete genome sequence of Candidatus Uab amorphum.</title>
        <authorList>
            <person name="Shiratori T."/>
            <person name="Suzuki S."/>
            <person name="Kakizawa Y."/>
            <person name="Ishida K."/>
        </authorList>
    </citation>
    <scope>NUCLEOTIDE SEQUENCE [LARGE SCALE GENOMIC DNA]</scope>
    <source>
        <strain evidence="2 3">SRT547</strain>
    </source>
</reference>
<dbReference type="EMBL" id="AP019860">
    <property type="protein sequence ID" value="BBM85477.1"/>
    <property type="molecule type" value="Genomic_DNA"/>
</dbReference>
<organism evidence="2 3">
    <name type="scientific">Uabimicrobium amorphum</name>
    <dbReference type="NCBI Taxonomy" id="2596890"/>
    <lineage>
        <taxon>Bacteria</taxon>
        <taxon>Pseudomonadati</taxon>
        <taxon>Planctomycetota</taxon>
        <taxon>Candidatus Uabimicrobiia</taxon>
        <taxon>Candidatus Uabimicrobiales</taxon>
        <taxon>Candidatus Uabimicrobiaceae</taxon>
        <taxon>Candidatus Uabimicrobium</taxon>
    </lineage>
</organism>
<evidence type="ECO:0000313" key="3">
    <source>
        <dbReference type="Proteomes" id="UP000326354"/>
    </source>
</evidence>
<dbReference type="Proteomes" id="UP000326354">
    <property type="component" value="Chromosome"/>
</dbReference>
<protein>
    <recommendedName>
        <fullName evidence="1">Methyltransferase domain-containing protein</fullName>
    </recommendedName>
</protein>
<evidence type="ECO:0000259" key="1">
    <source>
        <dbReference type="Pfam" id="PF13649"/>
    </source>
</evidence>
<dbReference type="KEGG" id="uam:UABAM_03846"/>
<accession>A0A5S9F464</accession>
<dbReference type="CDD" id="cd02440">
    <property type="entry name" value="AdoMet_MTases"/>
    <property type="match status" value="1"/>
</dbReference>
<dbReference type="SUPFAM" id="SSF53335">
    <property type="entry name" value="S-adenosyl-L-methionine-dependent methyltransferases"/>
    <property type="match status" value="1"/>
</dbReference>
<proteinExistence type="predicted"/>
<dbReference type="Gene3D" id="3.40.50.150">
    <property type="entry name" value="Vaccinia Virus protein VP39"/>
    <property type="match status" value="1"/>
</dbReference>
<keyword evidence="3" id="KW-1185">Reference proteome</keyword>